<dbReference type="InterPro" id="IPR029063">
    <property type="entry name" value="SAM-dependent_MTases_sf"/>
</dbReference>
<dbReference type="InterPro" id="IPR020841">
    <property type="entry name" value="PKS_Beta-ketoAc_synthase_dom"/>
</dbReference>
<dbReference type="SUPFAM" id="SSF52151">
    <property type="entry name" value="FabD/lysophospholipase-like"/>
    <property type="match status" value="1"/>
</dbReference>
<feature type="domain" description="PKS/mFAS DH" evidence="12">
    <location>
        <begin position="1026"/>
        <end position="1343"/>
    </location>
</feature>
<feature type="region of interest" description="C-terminal hotdog fold" evidence="8">
    <location>
        <begin position="1193"/>
        <end position="1343"/>
    </location>
</feature>
<dbReference type="InterPro" id="IPR036736">
    <property type="entry name" value="ACP-like_sf"/>
</dbReference>
<dbReference type="Gene3D" id="3.40.366.10">
    <property type="entry name" value="Malonyl-Coenzyme A Acyl Carrier Protein, domain 2"/>
    <property type="match status" value="1"/>
</dbReference>
<feature type="region of interest" description="Disordered" evidence="9">
    <location>
        <begin position="452"/>
        <end position="483"/>
    </location>
</feature>
<keyword evidence="14" id="KW-1185">Reference proteome</keyword>
<dbReference type="SUPFAM" id="SSF53901">
    <property type="entry name" value="Thiolase-like"/>
    <property type="match status" value="1"/>
</dbReference>
<dbReference type="Gene3D" id="3.90.180.10">
    <property type="entry name" value="Medium-chain alcohol dehydrogenases, catalytic domain"/>
    <property type="match status" value="1"/>
</dbReference>
<dbReference type="Gene3D" id="3.40.47.10">
    <property type="match status" value="1"/>
</dbReference>
<dbReference type="SUPFAM" id="SSF53335">
    <property type="entry name" value="S-adenosyl-L-methionine-dependent methyltransferases"/>
    <property type="match status" value="1"/>
</dbReference>
<keyword evidence="5" id="KW-0560">Oxidoreductase</keyword>
<dbReference type="InterPro" id="IPR042104">
    <property type="entry name" value="PKS_dehydratase_sf"/>
</dbReference>
<dbReference type="EMBL" id="KZ805585">
    <property type="protein sequence ID" value="PVH93503.1"/>
    <property type="molecule type" value="Genomic_DNA"/>
</dbReference>
<dbReference type="Proteomes" id="UP000244855">
    <property type="component" value="Unassembled WGS sequence"/>
</dbReference>
<dbReference type="SUPFAM" id="SSF47336">
    <property type="entry name" value="ACP-like"/>
    <property type="match status" value="1"/>
</dbReference>
<accession>A0A2V1D7C3</accession>
<evidence type="ECO:0000256" key="9">
    <source>
        <dbReference type="SAM" id="MobiDB-lite"/>
    </source>
</evidence>
<evidence type="ECO:0000256" key="7">
    <source>
        <dbReference type="ARBA" id="ARBA00023315"/>
    </source>
</evidence>
<dbReference type="CDD" id="cd05195">
    <property type="entry name" value="enoyl_red"/>
    <property type="match status" value="1"/>
</dbReference>
<dbReference type="PROSITE" id="PS52004">
    <property type="entry name" value="KS3_2"/>
    <property type="match status" value="1"/>
</dbReference>
<dbReference type="SMART" id="SM00823">
    <property type="entry name" value="PKS_PP"/>
    <property type="match status" value="1"/>
</dbReference>
<feature type="active site" description="Proton donor; for dehydratase activity" evidence="8">
    <location>
        <position position="1253"/>
    </location>
</feature>
<dbReference type="Gene3D" id="3.30.70.3290">
    <property type="match status" value="1"/>
</dbReference>
<dbReference type="InterPro" id="IPR049552">
    <property type="entry name" value="PKS_DH_N"/>
</dbReference>
<dbReference type="Pfam" id="PF08240">
    <property type="entry name" value="ADH_N"/>
    <property type="match status" value="1"/>
</dbReference>
<dbReference type="OrthoDB" id="329835at2759"/>
<dbReference type="GO" id="GO:0031177">
    <property type="term" value="F:phosphopantetheine binding"/>
    <property type="evidence" value="ECO:0007669"/>
    <property type="project" value="InterPro"/>
</dbReference>
<evidence type="ECO:0000259" key="10">
    <source>
        <dbReference type="PROSITE" id="PS50075"/>
    </source>
</evidence>
<keyword evidence="4" id="KW-0521">NADP</keyword>
<keyword evidence="7" id="KW-0012">Acyltransferase</keyword>
<evidence type="ECO:0000256" key="5">
    <source>
        <dbReference type="ARBA" id="ARBA00023002"/>
    </source>
</evidence>
<keyword evidence="3" id="KW-0808">Transferase</keyword>
<feature type="active site" description="Proton acceptor; for dehydratase activity" evidence="8">
    <location>
        <position position="1058"/>
    </location>
</feature>
<dbReference type="Gene3D" id="3.40.50.720">
    <property type="entry name" value="NAD(P)-binding Rossmann-like Domain"/>
    <property type="match status" value="2"/>
</dbReference>
<dbReference type="InterPro" id="IPR036291">
    <property type="entry name" value="NAD(P)-bd_dom_sf"/>
</dbReference>
<dbReference type="SMART" id="SM00829">
    <property type="entry name" value="PKS_ER"/>
    <property type="match status" value="1"/>
</dbReference>
<dbReference type="Pfam" id="PF21089">
    <property type="entry name" value="PKS_DH_N"/>
    <property type="match status" value="1"/>
</dbReference>
<dbReference type="InterPro" id="IPR049551">
    <property type="entry name" value="PKS_DH_C"/>
</dbReference>
<evidence type="ECO:0000259" key="11">
    <source>
        <dbReference type="PROSITE" id="PS52004"/>
    </source>
</evidence>
<organism evidence="13 14">
    <name type="scientific">Periconia macrospinosa</name>
    <dbReference type="NCBI Taxonomy" id="97972"/>
    <lineage>
        <taxon>Eukaryota</taxon>
        <taxon>Fungi</taxon>
        <taxon>Dikarya</taxon>
        <taxon>Ascomycota</taxon>
        <taxon>Pezizomycotina</taxon>
        <taxon>Dothideomycetes</taxon>
        <taxon>Pleosporomycetidae</taxon>
        <taxon>Pleosporales</taxon>
        <taxon>Massarineae</taxon>
        <taxon>Periconiaceae</taxon>
        <taxon>Periconia</taxon>
    </lineage>
</organism>
<dbReference type="PANTHER" id="PTHR43775:SF29">
    <property type="entry name" value="ASPERFURANONE POLYKETIDE SYNTHASE AFOG-RELATED"/>
    <property type="match status" value="1"/>
</dbReference>
<keyword evidence="6" id="KW-0511">Multifunctional enzyme</keyword>
<dbReference type="InterPro" id="IPR018201">
    <property type="entry name" value="Ketoacyl_synth_AS"/>
</dbReference>
<dbReference type="PROSITE" id="PS00606">
    <property type="entry name" value="KS3_1"/>
    <property type="match status" value="1"/>
</dbReference>
<dbReference type="InterPro" id="IPR009081">
    <property type="entry name" value="PP-bd_ACP"/>
</dbReference>
<dbReference type="SMART" id="SM00827">
    <property type="entry name" value="PKS_AT"/>
    <property type="match status" value="1"/>
</dbReference>
<dbReference type="Pfam" id="PF08242">
    <property type="entry name" value="Methyltransf_12"/>
    <property type="match status" value="1"/>
</dbReference>
<dbReference type="Gene3D" id="1.10.1200.10">
    <property type="entry name" value="ACP-like"/>
    <property type="match status" value="1"/>
</dbReference>
<dbReference type="Pfam" id="PF08659">
    <property type="entry name" value="KR"/>
    <property type="match status" value="1"/>
</dbReference>
<dbReference type="Pfam" id="PF23114">
    <property type="entry name" value="NAD-bd_HRPKS_sdrA"/>
    <property type="match status" value="1"/>
</dbReference>
<keyword evidence="2" id="KW-0597">Phosphoprotein</keyword>
<dbReference type="SMART" id="SM00825">
    <property type="entry name" value="PKS_KS"/>
    <property type="match status" value="1"/>
</dbReference>
<dbReference type="InterPro" id="IPR050091">
    <property type="entry name" value="PKS_NRPS_Biosynth_Enz"/>
</dbReference>
<proteinExistence type="predicted"/>
<dbReference type="InterPro" id="IPR013154">
    <property type="entry name" value="ADH-like_N"/>
</dbReference>
<evidence type="ECO:0000256" key="8">
    <source>
        <dbReference type="PROSITE-ProRule" id="PRU01363"/>
    </source>
</evidence>
<evidence type="ECO:0000256" key="4">
    <source>
        <dbReference type="ARBA" id="ARBA00022857"/>
    </source>
</evidence>
<dbReference type="GO" id="GO:1901336">
    <property type="term" value="P:lactone biosynthetic process"/>
    <property type="evidence" value="ECO:0007669"/>
    <property type="project" value="UniProtKB-ARBA"/>
</dbReference>
<dbReference type="STRING" id="97972.A0A2V1D7C3"/>
<evidence type="ECO:0000313" key="14">
    <source>
        <dbReference type="Proteomes" id="UP000244855"/>
    </source>
</evidence>
<dbReference type="SUPFAM" id="SSF55048">
    <property type="entry name" value="Probable ACP-binding domain of malonyl-CoA ACP transacylase"/>
    <property type="match status" value="1"/>
</dbReference>
<dbReference type="GO" id="GO:0044550">
    <property type="term" value="P:secondary metabolite biosynthetic process"/>
    <property type="evidence" value="ECO:0007669"/>
    <property type="project" value="TreeGrafter"/>
</dbReference>
<feature type="domain" description="Ketosynthase family 3 (KS3)" evidence="11">
    <location>
        <begin position="1"/>
        <end position="426"/>
    </location>
</feature>
<dbReference type="Pfam" id="PF13602">
    <property type="entry name" value="ADH_zinc_N_2"/>
    <property type="match status" value="1"/>
</dbReference>
<dbReference type="PROSITE" id="PS52019">
    <property type="entry name" value="PKS_MFAS_DH"/>
    <property type="match status" value="1"/>
</dbReference>
<keyword evidence="1" id="KW-0596">Phosphopantetheine</keyword>
<feature type="region of interest" description="N-terminal hotdog fold" evidence="8">
    <location>
        <begin position="1026"/>
        <end position="1164"/>
    </location>
</feature>
<feature type="compositionally biased region" description="Polar residues" evidence="9">
    <location>
        <begin position="467"/>
        <end position="482"/>
    </location>
</feature>
<dbReference type="InterPro" id="IPR057326">
    <property type="entry name" value="KR_dom"/>
</dbReference>
<dbReference type="InterPro" id="IPR013217">
    <property type="entry name" value="Methyltransf_12"/>
</dbReference>
<dbReference type="InterPro" id="IPR016036">
    <property type="entry name" value="Malonyl_transacylase_ACP-bd"/>
</dbReference>
<name>A0A2V1D7C3_9PLEO</name>
<evidence type="ECO:0000256" key="1">
    <source>
        <dbReference type="ARBA" id="ARBA00022450"/>
    </source>
</evidence>
<dbReference type="PANTHER" id="PTHR43775">
    <property type="entry name" value="FATTY ACID SYNTHASE"/>
    <property type="match status" value="1"/>
</dbReference>
<dbReference type="InterPro" id="IPR032821">
    <property type="entry name" value="PKS_assoc"/>
</dbReference>
<dbReference type="FunFam" id="3.40.50.720:FF:000209">
    <property type="entry name" value="Polyketide synthase Pks12"/>
    <property type="match status" value="1"/>
</dbReference>
<dbReference type="Pfam" id="PF16197">
    <property type="entry name" value="KAsynt_C_assoc"/>
    <property type="match status" value="1"/>
</dbReference>
<dbReference type="InterPro" id="IPR001227">
    <property type="entry name" value="Ac_transferase_dom_sf"/>
</dbReference>
<dbReference type="Pfam" id="PF23297">
    <property type="entry name" value="ACP_SdgA_C"/>
    <property type="match status" value="1"/>
</dbReference>
<dbReference type="SUPFAM" id="SSF50129">
    <property type="entry name" value="GroES-like"/>
    <property type="match status" value="1"/>
</dbReference>
<dbReference type="Pfam" id="PF02801">
    <property type="entry name" value="Ketoacyl-synt_C"/>
    <property type="match status" value="1"/>
</dbReference>
<sequence>MESIAIIGLSFKLPAGAKDEDGLWSILENGQNVASEWPEERGKIDGHYDSDLSKDNKLYAKEAHFIRDDPAAFDAPFFLITEKEATSMDPQQRLLLETSYRALENAGIPAEKAAGSRTSVFTATMADDYSRILSKDPDTTPRTSITGIEPSMLANRLSWYYDLRGPSVHINTACSSSMVAMDLACQNLRNRQSNMAMVAGCNLIISPEGPLLLSNMNFLSPDGRCYSFDSRANGYARGEGAVVLILKSFSDAIRDNDTIRAVIRGTASNQDGHTPGITQPSAAAQEDLIRKLYQECGLSFQDTRYVEAHGTGTAIGDPIEAKAIGKIFRSSRSTRDPLYIGSIKSNIGHIEGASGLAGIVKAIMILEKGIIPPQALFQKINPAIKTNFWNLCVPTECKPWPTNGLRRISVNSFGFGGSNSHIILDDAYHSLQALGVSSNHCTVIEGAHSPSGCGNIQGQPHNGLESDGSSGKTNGHETNSNAKVAEEQVQKPITNGYLQNENSNGKTNGHHVLEESTTILTPNEMAELKKSQLAVMSQALSGMEVKTESEHTSLPYRLLIWSARDKAALERMVDTYDVFYATARPSHDTLDALARTLTDRRSVMLWRSCALVNTESSLGEKDFSSLSLAHNQRSSSQPTAAFVFTGQGAQYAKMGLALLSYPVFRTTIHAIGDAFRSQGAEWDLLHALENAENIIKPEYSQPLCTAIQLGLVELLKSFGVSPTAVVGHSSGEIAAAYAAGALSLESCAKVAYHRGSLAGKLVQYNSITPSAMISVNLSEKEAQDYLRSNAATTQNLYVACINSPGNVTMSGSELSINTLKEYCDTNSIFNQKLKTGLAYHTPLMEQMSQEYLDAMGDDLLEENKTQKRPVVMISTVTGASVALTALRHPSYWVQNLVSPVRFVDSLQYLAQVAPTEELGGKSITDVIEIGPHGALQRSVKDTLSSIRYISVLSKFENALEATMRAAGLLWTIGFPVDVNTVNQLSHKKDGYVRYLTHLPEYPFDKSQTHWYESRFSRDYRLRDPTPDVLGTRAYDWNPLEPKWRKILSLEDIPWISDHVVGDTTLYPGAGTLMMAVEAAKQYATKISSMPQQVTGFLVKEAEFISPIVVRPGFEGRAEVVISLRPLQWSYEKVSSRSEVRIWSQINGQWTECFRAVIHTEYEDAYVPIDNGHEAKAQNASHVQRWRQAEDTCLERIGRNQLYDYFDSHGAQYGKSFALLDEVLWDGGDLCIATVPVTSPSQQYSGLVHPAVLDAVFQTCAVAPSNGLKSYMNTMVPHKIFDMWLSPSGWQYPKTTQNRMLSNTKLKPSASGLLCSLTVLSDDDKPLCYAKLMEMSSMHSTNSGSKSENKKLLYNVDWKPQLSMLSSQQLNQLCLSDVFEKDESAVVEYRTELDATLVAVIKDTLHALRDFDTSQAAPHFQKYIGWMQRHSQRRTKPISLGSLTEQIDHVEKMRPSWRLFSAIAHDLLAIIRGEKDALQVLFSSGLAEEFYADVFANSCNHKMSTFIDLSAHEKPTQRILEVGAGTGGMTSHILSALQEREKQTGGQAFSEYVYTDISAAFFEKAKERFSGFADRMIFKLLDLEKTITEQGFEGGTYDMVVAGSVLHATSDLQSTMMSLRRMLKPGGKLVILEITADPFVVSFGFGIVPGWWASKEEYRAWSACIDERQWDQVLRESGYSGNDLVLHDYKSAEAHSVSIIASTAVPEAAVAQQGSRVIFVVADNDEMQRKLANATQEAFSQNLYRCVVTTLPKLQDVPAEANDRLVVLADLGRSLLSSISPASFQQLQTTVKTWRNILWVSSADIQDSSYPFSGVANGLLRSLRSEEISRRVYSLILELSPENISQVTSHIHTVFEAAFQQNSPELEYVVRDGMVQIGRIIAEKEANIDMQSAIEPIIVQENWLPSPPLKFAVGTPGSLETLQFVEDHDVATNLEPTEIEIEAKAWGVAFRDVFIALGRLDENDFGADCAGIVTRVGSECTNLRPGDRVCVNAMGCLKMFVRCNEWGAAKIPDGLSFQEATSILGPCITAWYSLMDIARLQKGDKILIHAASGGTGQMAIQIAQMAGAEVFATVGYEDKKELLIREFGIKPERIFYSRNNSFAKGIMRVTNGYGVDVVLNSLAGEGLRASWECVAPYGRFIELGKADINANSALPMSCFAKNVSFSAIDLHHVGNHRADLSRRLLDKARELMSTQVIRSPVPLHDYPVSQIEEAFRYFQSGKNTGRVIISAKSEDVVTKKLLKRRDWTFDAESSYVIAGGFGGIGRALIKWMAGKGAKNILILSRSGVSTKTAADAVQELKNQGVTVCAPKCDATSKEAVSRALCEAAQSGIPPVRGAIIAAMVLQDAVFENMTHDQWKLAVETKVQSSWNLHNLLPSDLDFFIQLSSLAGIYGNVAQSNYAAACTFQDALSRHRIAQGRKALSLDLGWMSAIGIIAETEEYQKNRAVQADMGRIETDEFLSLMSIYCDPALPVANIEKSQLFVGALTPADLLAQGLESPEVLTRPLFYTFSQVRGIAQGALGINGINFAALFRQAETADARAEVVVSALAHKLARALSMPAEDVNVDKPLSVFGVDSLVAVELRNWIGKEFEADIPIFDLMNGGTVKAIGQTIARKTTFKKSN</sequence>
<dbReference type="InterPro" id="IPR014030">
    <property type="entry name" value="Ketoacyl_synth_N"/>
</dbReference>
<protein>
    <submittedName>
        <fullName evidence="13">Polyketide synthase PksD</fullName>
    </submittedName>
</protein>
<dbReference type="CDD" id="cd00833">
    <property type="entry name" value="PKS"/>
    <property type="match status" value="1"/>
</dbReference>
<dbReference type="GO" id="GO:0016491">
    <property type="term" value="F:oxidoreductase activity"/>
    <property type="evidence" value="ECO:0007669"/>
    <property type="project" value="UniProtKB-KW"/>
</dbReference>
<dbReference type="GO" id="GO:0004312">
    <property type="term" value="F:fatty acid synthase activity"/>
    <property type="evidence" value="ECO:0007669"/>
    <property type="project" value="TreeGrafter"/>
</dbReference>
<dbReference type="Gene3D" id="3.40.50.150">
    <property type="entry name" value="Vaccinia Virus protein VP39"/>
    <property type="match status" value="1"/>
</dbReference>
<dbReference type="InterPro" id="IPR056501">
    <property type="entry name" value="NAD-bd_HRPKS_sdrA"/>
</dbReference>
<gene>
    <name evidence="13" type="ORF">DM02DRAFT_676811</name>
</gene>
<dbReference type="InterPro" id="IPR016039">
    <property type="entry name" value="Thiolase-like"/>
</dbReference>
<dbReference type="InterPro" id="IPR013968">
    <property type="entry name" value="PKS_KR"/>
</dbReference>
<dbReference type="SMART" id="SM00822">
    <property type="entry name" value="PKS_KR"/>
    <property type="match status" value="1"/>
</dbReference>
<dbReference type="CDD" id="cd02440">
    <property type="entry name" value="AdoMet_MTases"/>
    <property type="match status" value="1"/>
</dbReference>
<dbReference type="InterPro" id="IPR014031">
    <property type="entry name" value="Ketoacyl_synth_C"/>
</dbReference>
<dbReference type="GO" id="GO:0004315">
    <property type="term" value="F:3-oxoacyl-[acyl-carrier-protein] synthase activity"/>
    <property type="evidence" value="ECO:0007669"/>
    <property type="project" value="InterPro"/>
</dbReference>
<dbReference type="Pfam" id="PF14765">
    <property type="entry name" value="PS-DH"/>
    <property type="match status" value="1"/>
</dbReference>
<dbReference type="InterPro" id="IPR020807">
    <property type="entry name" value="PKS_DH"/>
</dbReference>
<dbReference type="InterPro" id="IPR011032">
    <property type="entry name" value="GroES-like_sf"/>
</dbReference>
<evidence type="ECO:0000313" key="13">
    <source>
        <dbReference type="EMBL" id="PVH93503.1"/>
    </source>
</evidence>
<feature type="domain" description="Carrier" evidence="10">
    <location>
        <begin position="2540"/>
        <end position="2617"/>
    </location>
</feature>
<dbReference type="SUPFAM" id="SSF51735">
    <property type="entry name" value="NAD(P)-binding Rossmann-fold domains"/>
    <property type="match status" value="2"/>
</dbReference>
<dbReference type="InterPro" id="IPR049900">
    <property type="entry name" value="PKS_mFAS_DH"/>
</dbReference>
<dbReference type="SMART" id="SM00826">
    <property type="entry name" value="PKS_DH"/>
    <property type="match status" value="1"/>
</dbReference>
<dbReference type="Gene3D" id="3.10.129.110">
    <property type="entry name" value="Polyketide synthase dehydratase"/>
    <property type="match status" value="1"/>
</dbReference>
<evidence type="ECO:0000256" key="3">
    <source>
        <dbReference type="ARBA" id="ARBA00022679"/>
    </source>
</evidence>
<dbReference type="InterPro" id="IPR014043">
    <property type="entry name" value="Acyl_transferase_dom"/>
</dbReference>
<evidence type="ECO:0000256" key="2">
    <source>
        <dbReference type="ARBA" id="ARBA00022553"/>
    </source>
</evidence>
<dbReference type="InterPro" id="IPR020806">
    <property type="entry name" value="PKS_PP-bd"/>
</dbReference>
<reference evidence="13 14" key="1">
    <citation type="journal article" date="2018" name="Sci. Rep.">
        <title>Comparative genomics provides insights into the lifestyle and reveals functional heterogeneity of dark septate endophytic fungi.</title>
        <authorList>
            <person name="Knapp D.G."/>
            <person name="Nemeth J.B."/>
            <person name="Barry K."/>
            <person name="Hainaut M."/>
            <person name="Henrissat B."/>
            <person name="Johnson J."/>
            <person name="Kuo A."/>
            <person name="Lim J.H.P."/>
            <person name="Lipzen A."/>
            <person name="Nolan M."/>
            <person name="Ohm R.A."/>
            <person name="Tamas L."/>
            <person name="Grigoriev I.V."/>
            <person name="Spatafora J.W."/>
            <person name="Nagy L.G."/>
            <person name="Kovacs G.M."/>
        </authorList>
    </citation>
    <scope>NUCLEOTIDE SEQUENCE [LARGE SCALE GENOMIC DNA]</scope>
    <source>
        <strain evidence="13 14">DSE2036</strain>
    </source>
</reference>
<dbReference type="InterPro" id="IPR016035">
    <property type="entry name" value="Acyl_Trfase/lysoPLipase"/>
</dbReference>
<evidence type="ECO:0000259" key="12">
    <source>
        <dbReference type="PROSITE" id="PS52019"/>
    </source>
</evidence>
<dbReference type="PROSITE" id="PS50075">
    <property type="entry name" value="CARRIER"/>
    <property type="match status" value="1"/>
</dbReference>
<dbReference type="Pfam" id="PF00109">
    <property type="entry name" value="ketoacyl-synt"/>
    <property type="match status" value="1"/>
</dbReference>
<dbReference type="Pfam" id="PF00698">
    <property type="entry name" value="Acyl_transf_1"/>
    <property type="match status" value="1"/>
</dbReference>
<evidence type="ECO:0000256" key="6">
    <source>
        <dbReference type="ARBA" id="ARBA00023268"/>
    </source>
</evidence>
<dbReference type="GO" id="GO:0006633">
    <property type="term" value="P:fatty acid biosynthetic process"/>
    <property type="evidence" value="ECO:0007669"/>
    <property type="project" value="InterPro"/>
</dbReference>
<dbReference type="InterPro" id="IPR020843">
    <property type="entry name" value="ER"/>
</dbReference>